<organism evidence="5 6">
    <name type="scientific">Alteromonas halophila</name>
    <dbReference type="NCBI Taxonomy" id="516698"/>
    <lineage>
        <taxon>Bacteria</taxon>
        <taxon>Pseudomonadati</taxon>
        <taxon>Pseudomonadota</taxon>
        <taxon>Gammaproteobacteria</taxon>
        <taxon>Alteromonadales</taxon>
        <taxon>Alteromonadaceae</taxon>
        <taxon>Alteromonas/Salinimonas group</taxon>
        <taxon>Alteromonas</taxon>
    </lineage>
</organism>
<dbReference type="GO" id="GO:0042742">
    <property type="term" value="P:defense response to bacterium"/>
    <property type="evidence" value="ECO:0007669"/>
    <property type="project" value="UniProtKB-KW"/>
</dbReference>
<dbReference type="RefSeq" id="WP_189407870.1">
    <property type="nucleotide sequence ID" value="NZ_BMXP01000009.1"/>
</dbReference>
<dbReference type="InterPro" id="IPR002477">
    <property type="entry name" value="Peptidoglycan-bd-like"/>
</dbReference>
<dbReference type="InterPro" id="IPR023347">
    <property type="entry name" value="Lysozyme_dom_sf"/>
</dbReference>
<evidence type="ECO:0000259" key="4">
    <source>
        <dbReference type="Pfam" id="PF16754"/>
    </source>
</evidence>
<dbReference type="GO" id="GO:0003796">
    <property type="term" value="F:lysozyme activity"/>
    <property type="evidence" value="ECO:0007669"/>
    <property type="project" value="InterPro"/>
</dbReference>
<dbReference type="Gene3D" id="1.10.101.10">
    <property type="entry name" value="PGBD-like superfamily/PGBD"/>
    <property type="match status" value="1"/>
</dbReference>
<protein>
    <recommendedName>
        <fullName evidence="7">Peptidoglycan binding-like domain-containing protein</fullName>
    </recommendedName>
</protein>
<dbReference type="GO" id="GO:0031640">
    <property type="term" value="P:killing of cells of another organism"/>
    <property type="evidence" value="ECO:0007669"/>
    <property type="project" value="UniProtKB-KW"/>
</dbReference>
<keyword evidence="2" id="KW-0081">Bacteriolytic enzyme</keyword>
<dbReference type="Gene3D" id="1.10.530.40">
    <property type="match status" value="1"/>
</dbReference>
<evidence type="ECO:0000256" key="2">
    <source>
        <dbReference type="ARBA" id="ARBA00022638"/>
    </source>
</evidence>
<reference evidence="5" key="1">
    <citation type="journal article" date="2014" name="Int. J. Syst. Evol. Microbiol.">
        <title>Complete genome sequence of Corynebacterium casei LMG S-19264T (=DSM 44701T), isolated from a smear-ripened cheese.</title>
        <authorList>
            <consortium name="US DOE Joint Genome Institute (JGI-PGF)"/>
            <person name="Walter F."/>
            <person name="Albersmeier A."/>
            <person name="Kalinowski J."/>
            <person name="Ruckert C."/>
        </authorList>
    </citation>
    <scope>NUCLEOTIDE SEQUENCE</scope>
    <source>
        <strain evidence="5">KCTC 22164</strain>
    </source>
</reference>
<evidence type="ECO:0000313" key="6">
    <source>
        <dbReference type="Proteomes" id="UP000631300"/>
    </source>
</evidence>
<reference evidence="5" key="2">
    <citation type="submission" date="2020-09" db="EMBL/GenBank/DDBJ databases">
        <authorList>
            <person name="Sun Q."/>
            <person name="Kim S."/>
        </authorList>
    </citation>
    <scope>NUCLEOTIDE SEQUENCE</scope>
    <source>
        <strain evidence="5">KCTC 22164</strain>
    </source>
</reference>
<evidence type="ECO:0000259" key="3">
    <source>
        <dbReference type="Pfam" id="PF01471"/>
    </source>
</evidence>
<keyword evidence="1" id="KW-0929">Antimicrobial</keyword>
<accession>A0A918JQJ1</accession>
<dbReference type="InterPro" id="IPR036365">
    <property type="entry name" value="PGBD-like_sf"/>
</dbReference>
<comment type="caution">
    <text evidence="5">The sequence shown here is derived from an EMBL/GenBank/DDBJ whole genome shotgun (WGS) entry which is preliminary data.</text>
</comment>
<proteinExistence type="predicted"/>
<feature type="domain" description="Peptidoglycan binding-like" evidence="3">
    <location>
        <begin position="17"/>
        <end position="70"/>
    </location>
</feature>
<evidence type="ECO:0000256" key="1">
    <source>
        <dbReference type="ARBA" id="ARBA00022529"/>
    </source>
</evidence>
<sequence>MLSLNDGFNHQRPDCKAEVRHLQRLLRLLGENLEADGFFGQATQDAVIAVQKQADLTQTGVVDDATWQALERTIIRNHSAESTHAENTDTPKVRLRDDFRGDLAWIHAREGHAGKPYWPGGASGVTLDPGFDLGQQEPQALDEHYQHVLTPQQLSACHRCIGLKGKEAKSYLSSATDLADIRLSTKAALDVFPAVVAPYWAAIVQRFPALANTNTPGAVQTALLSLAFNRGPYNRDLASLSDPINASDWQTVADNISAMQQNHSLAGIRKRRRMEGEIILAALS</sequence>
<dbReference type="InterPro" id="IPR031922">
    <property type="entry name" value="Pesticin_C"/>
</dbReference>
<gene>
    <name evidence="5" type="ORF">GCM10007391_29860</name>
</gene>
<dbReference type="AlphaFoldDB" id="A0A918JQJ1"/>
<dbReference type="SUPFAM" id="SSF53955">
    <property type="entry name" value="Lysozyme-like"/>
    <property type="match status" value="1"/>
</dbReference>
<keyword evidence="6" id="KW-1185">Reference proteome</keyword>
<dbReference type="Pfam" id="PF16754">
    <property type="entry name" value="Pesticin"/>
    <property type="match status" value="1"/>
</dbReference>
<evidence type="ECO:0000313" key="5">
    <source>
        <dbReference type="EMBL" id="GGW93507.1"/>
    </source>
</evidence>
<dbReference type="Proteomes" id="UP000631300">
    <property type="component" value="Unassembled WGS sequence"/>
</dbReference>
<dbReference type="EMBL" id="BMXP01000009">
    <property type="protein sequence ID" value="GGW93507.1"/>
    <property type="molecule type" value="Genomic_DNA"/>
</dbReference>
<feature type="domain" description="Pesticin C-terminal" evidence="4">
    <location>
        <begin position="121"/>
        <end position="250"/>
    </location>
</feature>
<name>A0A918JQJ1_9ALTE</name>
<dbReference type="InterPro" id="IPR036366">
    <property type="entry name" value="PGBDSf"/>
</dbReference>
<evidence type="ECO:0008006" key="7">
    <source>
        <dbReference type="Google" id="ProtNLM"/>
    </source>
</evidence>
<dbReference type="SUPFAM" id="SSF47090">
    <property type="entry name" value="PGBD-like"/>
    <property type="match status" value="1"/>
</dbReference>
<dbReference type="InterPro" id="IPR023346">
    <property type="entry name" value="Lysozyme-like_dom_sf"/>
</dbReference>
<dbReference type="Pfam" id="PF01471">
    <property type="entry name" value="PG_binding_1"/>
    <property type="match status" value="1"/>
</dbReference>